<dbReference type="OrthoDB" id="10263741at2759"/>
<accession>M5FUT5</accession>
<dbReference type="Gene3D" id="1.10.245.10">
    <property type="entry name" value="SWIB/MDM2 domain"/>
    <property type="match status" value="1"/>
</dbReference>
<dbReference type="AlphaFoldDB" id="M5FUT5"/>
<dbReference type="GeneID" id="63691043"/>
<evidence type="ECO:0000259" key="1">
    <source>
        <dbReference type="PROSITE" id="PS51925"/>
    </source>
</evidence>
<dbReference type="OMA" id="NFRCNEP"/>
<keyword evidence="3" id="KW-1185">Reference proteome</keyword>
<feature type="domain" description="DM2" evidence="1">
    <location>
        <begin position="181"/>
        <end position="263"/>
    </location>
</feature>
<reference evidence="2 3" key="1">
    <citation type="journal article" date="2012" name="Science">
        <title>The Paleozoic origin of enzymatic lignin decomposition reconstructed from 31 fungal genomes.</title>
        <authorList>
            <person name="Floudas D."/>
            <person name="Binder M."/>
            <person name="Riley R."/>
            <person name="Barry K."/>
            <person name="Blanchette R.A."/>
            <person name="Henrissat B."/>
            <person name="Martinez A.T."/>
            <person name="Otillar R."/>
            <person name="Spatafora J.W."/>
            <person name="Yadav J.S."/>
            <person name="Aerts A."/>
            <person name="Benoit I."/>
            <person name="Boyd A."/>
            <person name="Carlson A."/>
            <person name="Copeland A."/>
            <person name="Coutinho P.M."/>
            <person name="de Vries R.P."/>
            <person name="Ferreira P."/>
            <person name="Findley K."/>
            <person name="Foster B."/>
            <person name="Gaskell J."/>
            <person name="Glotzer D."/>
            <person name="Gorecki P."/>
            <person name="Heitman J."/>
            <person name="Hesse C."/>
            <person name="Hori C."/>
            <person name="Igarashi K."/>
            <person name="Jurgens J.A."/>
            <person name="Kallen N."/>
            <person name="Kersten P."/>
            <person name="Kohler A."/>
            <person name="Kuees U."/>
            <person name="Kumar T.K.A."/>
            <person name="Kuo A."/>
            <person name="LaButti K."/>
            <person name="Larrondo L.F."/>
            <person name="Lindquist E."/>
            <person name="Ling A."/>
            <person name="Lombard V."/>
            <person name="Lucas S."/>
            <person name="Lundell T."/>
            <person name="Martin R."/>
            <person name="McLaughlin D.J."/>
            <person name="Morgenstern I."/>
            <person name="Morin E."/>
            <person name="Murat C."/>
            <person name="Nagy L.G."/>
            <person name="Nolan M."/>
            <person name="Ohm R.A."/>
            <person name="Patyshakuliyeva A."/>
            <person name="Rokas A."/>
            <person name="Ruiz-Duenas F.J."/>
            <person name="Sabat G."/>
            <person name="Salamov A."/>
            <person name="Samejima M."/>
            <person name="Schmutz J."/>
            <person name="Slot J.C."/>
            <person name="St John F."/>
            <person name="Stenlid J."/>
            <person name="Sun H."/>
            <person name="Sun S."/>
            <person name="Syed K."/>
            <person name="Tsang A."/>
            <person name="Wiebenga A."/>
            <person name="Young D."/>
            <person name="Pisabarro A."/>
            <person name="Eastwood D.C."/>
            <person name="Martin F."/>
            <person name="Cullen D."/>
            <person name="Grigoriev I.V."/>
            <person name="Hibbett D.S."/>
        </authorList>
    </citation>
    <scope>NUCLEOTIDE SEQUENCE [LARGE SCALE GENOMIC DNA]</scope>
    <source>
        <strain evidence="2 3">DJM-731 SS1</strain>
    </source>
</reference>
<dbReference type="RefSeq" id="XP_040623934.1">
    <property type="nucleotide sequence ID" value="XM_040775981.1"/>
</dbReference>
<protein>
    <submittedName>
        <fullName evidence="2">SWI/SNF complex protein</fullName>
    </submittedName>
</protein>
<dbReference type="InterPro" id="IPR019835">
    <property type="entry name" value="SWIB_domain"/>
</dbReference>
<dbReference type="EMBL" id="JH795879">
    <property type="protein sequence ID" value="EJT97036.1"/>
    <property type="molecule type" value="Genomic_DNA"/>
</dbReference>
<gene>
    <name evidence="2" type="ORF">DACRYDRAFT_72797</name>
</gene>
<dbReference type="PROSITE" id="PS51925">
    <property type="entry name" value="SWIB_MDM2"/>
    <property type="match status" value="1"/>
</dbReference>
<dbReference type="InterPro" id="IPR003121">
    <property type="entry name" value="SWIB_MDM2_domain"/>
</dbReference>
<dbReference type="SUPFAM" id="SSF47592">
    <property type="entry name" value="SWIB/MDM2 domain"/>
    <property type="match status" value="1"/>
</dbReference>
<name>M5FUT5_DACPD</name>
<dbReference type="Pfam" id="PF02201">
    <property type="entry name" value="SWIB"/>
    <property type="match status" value="1"/>
</dbReference>
<sequence length="415" mass="47060">MDQVGRPSKRRKLGDRNLPAGVDGEEAALYQDLLEMERKLDWVIARKKLDLSDALNKPGKTSRTLRIFLSTQLSNQSWQVAEGDTGPDADFSSISPPAWTMRIEGRLLDPPSRHAARSVKKFTHYLNSLVVELDRDPSFTEGNIIEWHRTAQTLDAEQDGFEIKRMGDSTVKCKIILDIAHSPPRLKVNPDLAAVIGLQEGSLQTIQNMFWNYIRQNGLQEKGDRRKIRPDAALKPLILQTMGQRENFMFHEIPALLKMCLSPADPVVIPYVVRMDSTTVGELKAFDIEIDVDDFAQKMRVREVMAALSPETAQQIQQLDEEISLAVVSVRHSKLKRDFLQSFASDPAHFIERWLSSQARDLKTVMGHESGMRGDLRRSDNFQLPWVEEAVVVHEGIRVSESLAKMMNPTLQAQR</sequence>
<dbReference type="HOGENOM" id="CLU_023529_2_1_1"/>
<organism evidence="2 3">
    <name type="scientific">Dacryopinax primogenitus (strain DJM 731)</name>
    <name type="common">Brown rot fungus</name>
    <dbReference type="NCBI Taxonomy" id="1858805"/>
    <lineage>
        <taxon>Eukaryota</taxon>
        <taxon>Fungi</taxon>
        <taxon>Dikarya</taxon>
        <taxon>Basidiomycota</taxon>
        <taxon>Agaricomycotina</taxon>
        <taxon>Dacrymycetes</taxon>
        <taxon>Dacrymycetales</taxon>
        <taxon>Dacrymycetaceae</taxon>
        <taxon>Dacryopinax</taxon>
    </lineage>
</organism>
<dbReference type="SMART" id="SM00151">
    <property type="entry name" value="SWIB"/>
    <property type="match status" value="1"/>
</dbReference>
<evidence type="ECO:0000313" key="2">
    <source>
        <dbReference type="EMBL" id="EJT97036.1"/>
    </source>
</evidence>
<evidence type="ECO:0000313" key="3">
    <source>
        <dbReference type="Proteomes" id="UP000030653"/>
    </source>
</evidence>
<dbReference type="Proteomes" id="UP000030653">
    <property type="component" value="Unassembled WGS sequence"/>
</dbReference>
<dbReference type="CDD" id="cd10568">
    <property type="entry name" value="SWIB_like"/>
    <property type="match status" value="1"/>
</dbReference>
<dbReference type="PANTHER" id="PTHR13844">
    <property type="entry name" value="SWI/SNF-RELATED MATRIX-ASSOCIATED ACTIN-DEPENDENT REGULATOR OF CHROMATIN SUBFAMILY D"/>
    <property type="match status" value="1"/>
</dbReference>
<dbReference type="InterPro" id="IPR036885">
    <property type="entry name" value="SWIB_MDM2_dom_sf"/>
</dbReference>
<dbReference type="STRING" id="1858805.M5FUT5"/>
<proteinExistence type="predicted"/>